<dbReference type="InterPro" id="IPR046348">
    <property type="entry name" value="SIS_dom_sf"/>
</dbReference>
<dbReference type="Pfam" id="PF13580">
    <property type="entry name" value="SIS_2"/>
    <property type="match status" value="1"/>
</dbReference>
<dbReference type="PROSITE" id="PS51464">
    <property type="entry name" value="SIS"/>
    <property type="match status" value="1"/>
</dbReference>
<dbReference type="SUPFAM" id="SSF53697">
    <property type="entry name" value="SIS domain"/>
    <property type="match status" value="1"/>
</dbReference>
<evidence type="ECO:0000313" key="2">
    <source>
        <dbReference type="EMBL" id="OQA57542.1"/>
    </source>
</evidence>
<dbReference type="NCBIfam" id="NF002805">
    <property type="entry name" value="PRK02947.1"/>
    <property type="match status" value="1"/>
</dbReference>
<feature type="domain" description="SIS" evidence="1">
    <location>
        <begin position="37"/>
        <end position="218"/>
    </location>
</feature>
<dbReference type="InterPro" id="IPR050099">
    <property type="entry name" value="SIS_GmhA/DiaA_subfam"/>
</dbReference>
<evidence type="ECO:0000259" key="1">
    <source>
        <dbReference type="PROSITE" id="PS51464"/>
    </source>
</evidence>
<reference evidence="2" key="1">
    <citation type="submission" date="2017-02" db="EMBL/GenBank/DDBJ databases">
        <title>Delving into the versatile metabolic prowess of the omnipresent phylum Bacteroidetes.</title>
        <authorList>
            <person name="Nobu M.K."/>
            <person name="Mei R."/>
            <person name="Narihiro T."/>
            <person name="Kuroda K."/>
            <person name="Liu W.-T."/>
        </authorList>
    </citation>
    <scope>NUCLEOTIDE SEQUENCE</scope>
    <source>
        <strain evidence="2">ADurb.Bin276</strain>
    </source>
</reference>
<dbReference type="AlphaFoldDB" id="A0A1V5SUA4"/>
<dbReference type="Proteomes" id="UP000485569">
    <property type="component" value="Unassembled WGS sequence"/>
</dbReference>
<dbReference type="Gene3D" id="3.40.50.10490">
    <property type="entry name" value="Glucose-6-phosphate isomerase like protein, domain 1"/>
    <property type="match status" value="1"/>
</dbReference>
<protein>
    <recommendedName>
        <fullName evidence="1">SIS domain-containing protein</fullName>
    </recommendedName>
</protein>
<comment type="caution">
    <text evidence="2">The sequence shown here is derived from an EMBL/GenBank/DDBJ whole genome shotgun (WGS) entry which is preliminary data.</text>
</comment>
<dbReference type="InterPro" id="IPR035472">
    <property type="entry name" value="RpiR-like_SIS"/>
</dbReference>
<proteinExistence type="predicted"/>
<dbReference type="GO" id="GO:1901135">
    <property type="term" value="P:carbohydrate derivative metabolic process"/>
    <property type="evidence" value="ECO:0007669"/>
    <property type="project" value="InterPro"/>
</dbReference>
<accession>A0A1V5SUA4</accession>
<dbReference type="PANTHER" id="PTHR30390">
    <property type="entry name" value="SEDOHEPTULOSE 7-PHOSPHATE ISOMERASE / DNAA INITIATOR-ASSOCIATING FACTOR FOR REPLICATION INITIATION"/>
    <property type="match status" value="1"/>
</dbReference>
<sequence>MDSPFIFDLSYYEEVNDQLKEIVNTEKEKMSKASLQIVQSIANQGLVHIFGTGHSHMFGEEAFYRAGGLACINPILEPSLMLHTGAMKSSALEDLEGYAEKIFNHVQPEKSDIFVIFSNSGVNYVPVEMAKKVKDSQLPLIGIGSRKYSEYLKNTKNRQSLSDFSDIFIDNHTEIGDAVLSIPGLEQKIAPTSTVCGAFILNLILANVSMWLIQQKKLTPPIFISGNLPDGKKKNTDLYNRYRKKVRTL</sequence>
<gene>
    <name evidence="2" type="ORF">BWY41_01261</name>
</gene>
<dbReference type="CDD" id="cd05013">
    <property type="entry name" value="SIS_RpiR"/>
    <property type="match status" value="1"/>
</dbReference>
<organism evidence="2">
    <name type="scientific">Candidatus Atribacter allofermentans</name>
    <dbReference type="NCBI Taxonomy" id="1852833"/>
    <lineage>
        <taxon>Bacteria</taxon>
        <taxon>Pseudomonadati</taxon>
        <taxon>Atribacterota</taxon>
        <taxon>Atribacteria</taxon>
        <taxon>Atribacterales</taxon>
        <taxon>Atribacteraceae</taxon>
        <taxon>Atribacter</taxon>
    </lineage>
</organism>
<dbReference type="EMBL" id="MWBQ01000089">
    <property type="protein sequence ID" value="OQA57542.1"/>
    <property type="molecule type" value="Genomic_DNA"/>
</dbReference>
<dbReference type="GO" id="GO:0097367">
    <property type="term" value="F:carbohydrate derivative binding"/>
    <property type="evidence" value="ECO:0007669"/>
    <property type="project" value="InterPro"/>
</dbReference>
<name>A0A1V5SUA4_9BACT</name>
<dbReference type="InterPro" id="IPR001347">
    <property type="entry name" value="SIS_dom"/>
</dbReference>
<dbReference type="PANTHER" id="PTHR30390:SF7">
    <property type="entry name" value="PHOSPHOHEPTOSE ISOMERASE"/>
    <property type="match status" value="1"/>
</dbReference>